<gene>
    <name evidence="2" type="ORF">DNR46_32715</name>
</gene>
<comment type="caution">
    <text evidence="2">The sequence shown here is derived from an EMBL/GenBank/DDBJ whole genome shotgun (WGS) entry which is preliminary data.</text>
</comment>
<accession>A0A3M9X0Q8</accession>
<proteinExistence type="predicted"/>
<protein>
    <submittedName>
        <fullName evidence="2">Uncharacterized protein</fullName>
    </submittedName>
</protein>
<dbReference type="Proteomes" id="UP000275436">
    <property type="component" value="Unassembled WGS sequence"/>
</dbReference>
<evidence type="ECO:0000313" key="2">
    <source>
        <dbReference type="EMBL" id="RNJ41597.1"/>
    </source>
</evidence>
<evidence type="ECO:0000256" key="1">
    <source>
        <dbReference type="SAM" id="MobiDB-lite"/>
    </source>
</evidence>
<reference evidence="2 3" key="1">
    <citation type="journal article" date="2018" name="Mol. Plant Microbe Interact.">
        <title>Taxonomically Different Co-Microsymbionts of a Relict Legume, Oxytropis popoviana, Have Complementary Sets of Symbiotic Genes and Together Increase the Efficiency of Plant Nodulation.</title>
        <authorList>
            <person name="Safronova V."/>
            <person name="Belimov A."/>
            <person name="Sazanova A."/>
            <person name="Chirak E."/>
            <person name="Verkhozina A."/>
            <person name="Kuznetsova I."/>
            <person name="Andronov E."/>
            <person name="Puhalsky J."/>
            <person name="Tikhonovich I."/>
        </authorList>
    </citation>
    <scope>NUCLEOTIDE SEQUENCE [LARGE SCALE GENOMIC DNA]</scope>
    <source>
        <strain evidence="2 3">Opo-235</strain>
    </source>
</reference>
<sequence>MPDGRGQGLVIVAGIARGGIQSLLADQRDVVVLHPGRRIAIGLQGVVQRADDAGCIALAGIAVGNQPTGDLALVAAEGRLETLVSLGDQKIDGRQLRIGADRLLRRQARLGTVEGRSVGPRRRRCKHAASQDDGENEYDIGSNGKSHDCPQTNRRCPRLACISHAKDGQFAAIGLAVQVHGENGQTRRNGEALLAALT</sequence>
<dbReference type="AlphaFoldDB" id="A0A3M9X0Q8"/>
<organism evidence="2 3">
    <name type="scientific">Mesorhizobium japonicum</name>
    <dbReference type="NCBI Taxonomy" id="2066070"/>
    <lineage>
        <taxon>Bacteria</taxon>
        <taxon>Pseudomonadati</taxon>
        <taxon>Pseudomonadota</taxon>
        <taxon>Alphaproteobacteria</taxon>
        <taxon>Hyphomicrobiales</taxon>
        <taxon>Phyllobacteriaceae</taxon>
        <taxon>Mesorhizobium</taxon>
    </lineage>
</organism>
<dbReference type="EMBL" id="QKOD01000017">
    <property type="protein sequence ID" value="RNJ41597.1"/>
    <property type="molecule type" value="Genomic_DNA"/>
</dbReference>
<feature type="region of interest" description="Disordered" evidence="1">
    <location>
        <begin position="115"/>
        <end position="150"/>
    </location>
</feature>
<name>A0A3M9X0Q8_9HYPH</name>
<evidence type="ECO:0000313" key="3">
    <source>
        <dbReference type="Proteomes" id="UP000275436"/>
    </source>
</evidence>